<proteinExistence type="inferred from homology"/>
<dbReference type="RefSeq" id="WP_343067933.1">
    <property type="nucleotide sequence ID" value="NZ_JACIDS010000001.1"/>
</dbReference>
<keyword evidence="9" id="KW-1185">Reference proteome</keyword>
<keyword evidence="3 6" id="KW-0812">Transmembrane</keyword>
<feature type="transmembrane region" description="Helical" evidence="6">
    <location>
        <begin position="261"/>
        <end position="278"/>
    </location>
</feature>
<dbReference type="SUPFAM" id="SSF103481">
    <property type="entry name" value="Multidrug resistance efflux transporter EmrE"/>
    <property type="match status" value="2"/>
</dbReference>
<feature type="transmembrane region" description="Helical" evidence="6">
    <location>
        <begin position="147"/>
        <end position="164"/>
    </location>
</feature>
<dbReference type="InterPro" id="IPR000620">
    <property type="entry name" value="EamA_dom"/>
</dbReference>
<dbReference type="InterPro" id="IPR037185">
    <property type="entry name" value="EmrE-like"/>
</dbReference>
<evidence type="ECO:0000256" key="1">
    <source>
        <dbReference type="ARBA" id="ARBA00004141"/>
    </source>
</evidence>
<evidence type="ECO:0000256" key="3">
    <source>
        <dbReference type="ARBA" id="ARBA00022692"/>
    </source>
</evidence>
<accession>A0A840AJJ6</accession>
<dbReference type="GO" id="GO:0016020">
    <property type="term" value="C:membrane"/>
    <property type="evidence" value="ECO:0007669"/>
    <property type="project" value="UniProtKB-SubCell"/>
</dbReference>
<dbReference type="EMBL" id="JACIDS010000001">
    <property type="protein sequence ID" value="MBB3929197.1"/>
    <property type="molecule type" value="Genomic_DNA"/>
</dbReference>
<evidence type="ECO:0000256" key="6">
    <source>
        <dbReference type="SAM" id="Phobius"/>
    </source>
</evidence>
<keyword evidence="5 6" id="KW-0472">Membrane</keyword>
<keyword evidence="4 6" id="KW-1133">Transmembrane helix</keyword>
<dbReference type="PANTHER" id="PTHR22911:SF6">
    <property type="entry name" value="SOLUTE CARRIER FAMILY 35 MEMBER G1"/>
    <property type="match status" value="1"/>
</dbReference>
<feature type="transmembrane region" description="Helical" evidence="6">
    <location>
        <begin position="7"/>
        <end position="25"/>
    </location>
</feature>
<dbReference type="PANTHER" id="PTHR22911">
    <property type="entry name" value="ACYL-MALONYL CONDENSING ENZYME-RELATED"/>
    <property type="match status" value="1"/>
</dbReference>
<dbReference type="AlphaFoldDB" id="A0A840AJJ6"/>
<feature type="transmembrane region" description="Helical" evidence="6">
    <location>
        <begin position="37"/>
        <end position="58"/>
    </location>
</feature>
<feature type="transmembrane region" description="Helical" evidence="6">
    <location>
        <begin position="98"/>
        <end position="116"/>
    </location>
</feature>
<dbReference type="Proteomes" id="UP000553963">
    <property type="component" value="Unassembled WGS sequence"/>
</dbReference>
<feature type="transmembrane region" description="Helical" evidence="6">
    <location>
        <begin position="123"/>
        <end position="141"/>
    </location>
</feature>
<reference evidence="8 9" key="1">
    <citation type="submission" date="2020-08" db="EMBL/GenBank/DDBJ databases">
        <title>Genomic Encyclopedia of Type Strains, Phase IV (KMG-IV): sequencing the most valuable type-strain genomes for metagenomic binning, comparative biology and taxonomic classification.</title>
        <authorList>
            <person name="Goeker M."/>
        </authorList>
    </citation>
    <scope>NUCLEOTIDE SEQUENCE [LARGE SCALE GENOMIC DNA]</scope>
    <source>
        <strain evidence="8 9">DSM 25966</strain>
    </source>
</reference>
<evidence type="ECO:0000256" key="5">
    <source>
        <dbReference type="ARBA" id="ARBA00023136"/>
    </source>
</evidence>
<organism evidence="8 9">
    <name type="scientific">Kaistia hirudinis</name>
    <dbReference type="NCBI Taxonomy" id="1293440"/>
    <lineage>
        <taxon>Bacteria</taxon>
        <taxon>Pseudomonadati</taxon>
        <taxon>Pseudomonadota</taxon>
        <taxon>Alphaproteobacteria</taxon>
        <taxon>Hyphomicrobiales</taxon>
        <taxon>Kaistiaceae</taxon>
        <taxon>Kaistia</taxon>
    </lineage>
</organism>
<evidence type="ECO:0000256" key="2">
    <source>
        <dbReference type="ARBA" id="ARBA00009853"/>
    </source>
</evidence>
<feature type="domain" description="EamA" evidence="7">
    <location>
        <begin position="6"/>
        <end position="138"/>
    </location>
</feature>
<comment type="subcellular location">
    <subcellularLocation>
        <location evidence="1">Membrane</location>
        <topology evidence="1">Multi-pass membrane protein</topology>
    </subcellularLocation>
</comment>
<evidence type="ECO:0000313" key="8">
    <source>
        <dbReference type="EMBL" id="MBB3929197.1"/>
    </source>
</evidence>
<comment type="similarity">
    <text evidence="2">Belongs to the drug/metabolite transporter (DMT) superfamily. 10 TMS drug/metabolite exporter (DME) (TC 2.A.7.3) family.</text>
</comment>
<protein>
    <submittedName>
        <fullName evidence="8">Drug/metabolite transporter (DMT)-like permease</fullName>
    </submittedName>
</protein>
<feature type="transmembrane region" description="Helical" evidence="6">
    <location>
        <begin position="176"/>
        <end position="195"/>
    </location>
</feature>
<evidence type="ECO:0000259" key="7">
    <source>
        <dbReference type="Pfam" id="PF00892"/>
    </source>
</evidence>
<sequence length="299" mass="32105">MSANLKGIAMMLLAGLAYIANDTLIKLASDHLPTGEIIFIRGSFGVAIMVGLVIATGAWRQLRWLGDRHVLARSISDMAATILYLVALFNMPIADISATYQIVPLMTTAAAALFLGERVGWRRWIAIAMGFVGVIIIMRPGGSGFDVFFLVALASMALITLRDLVTRRLDAAAPTLLVVTGATVGVWLLGIVMTFNETWVPPTVHDWSVLTIAGALLVSGHGFMVLAMRHGAVAVVAPFRYAVVVYAILIGYFVWGDVPDAYMLTGTAIVVATGLYSFRREQRLAAAQRRQAALAGEGI</sequence>
<evidence type="ECO:0000313" key="9">
    <source>
        <dbReference type="Proteomes" id="UP000553963"/>
    </source>
</evidence>
<gene>
    <name evidence="8" type="ORF">GGR25_000216</name>
</gene>
<dbReference type="Pfam" id="PF00892">
    <property type="entry name" value="EamA"/>
    <property type="match status" value="1"/>
</dbReference>
<evidence type="ECO:0000256" key="4">
    <source>
        <dbReference type="ARBA" id="ARBA00022989"/>
    </source>
</evidence>
<feature type="transmembrane region" description="Helical" evidence="6">
    <location>
        <begin position="239"/>
        <end position="255"/>
    </location>
</feature>
<name>A0A840AJJ6_9HYPH</name>
<feature type="transmembrane region" description="Helical" evidence="6">
    <location>
        <begin position="70"/>
        <end position="92"/>
    </location>
</feature>
<feature type="transmembrane region" description="Helical" evidence="6">
    <location>
        <begin position="207"/>
        <end position="227"/>
    </location>
</feature>
<comment type="caution">
    <text evidence="8">The sequence shown here is derived from an EMBL/GenBank/DDBJ whole genome shotgun (WGS) entry which is preliminary data.</text>
</comment>